<comment type="catalytic activity">
    <reaction evidence="1">
        <text>ATP + protein L-histidine = ADP + protein N-phospho-L-histidine.</text>
        <dbReference type="EC" id="2.7.13.3"/>
    </reaction>
</comment>
<dbReference type="PANTHER" id="PTHR24421:SF37">
    <property type="entry name" value="SENSOR HISTIDINE KINASE NARS"/>
    <property type="match status" value="1"/>
</dbReference>
<dbReference type="InterPro" id="IPR005467">
    <property type="entry name" value="His_kinase_dom"/>
</dbReference>
<dbReference type="EMBL" id="CP001034">
    <property type="protein sequence ID" value="ACB85647.1"/>
    <property type="molecule type" value="Genomic_DNA"/>
</dbReference>
<dbReference type="InterPro" id="IPR011712">
    <property type="entry name" value="Sig_transdc_His_kin_sub3_dim/P"/>
</dbReference>
<dbReference type="InterPro" id="IPR003594">
    <property type="entry name" value="HATPase_dom"/>
</dbReference>
<keyword evidence="9 14" id="KW-1133">Transmembrane helix</keyword>
<reference evidence="17 18" key="2">
    <citation type="journal article" date="2011" name="J. Bacteriol.">
        <title>Complete genome sequence of the anaerobic, halophilic alkalithermophile Natranaerobius thermophilus JW/NM-WN-LF.</title>
        <authorList>
            <person name="Zhao B."/>
            <person name="Mesbah N.M."/>
            <person name="Dalin E."/>
            <person name="Goodwin L."/>
            <person name="Nolan M."/>
            <person name="Pitluck S."/>
            <person name="Chertkov O."/>
            <person name="Brettin T.S."/>
            <person name="Han J."/>
            <person name="Larimer F.W."/>
            <person name="Land M.L."/>
            <person name="Hauser L."/>
            <person name="Kyrpides N."/>
            <person name="Wiegel J."/>
        </authorList>
    </citation>
    <scope>NUCLEOTIDE SEQUENCE [LARGE SCALE GENOMIC DNA]</scope>
    <source>
        <strain evidence="18">ATCC BAA-1301 / DSM 18059 / JW/NM-WN-LF</strain>
    </source>
</reference>
<evidence type="ECO:0000256" key="2">
    <source>
        <dbReference type="ARBA" id="ARBA00004651"/>
    </source>
</evidence>
<evidence type="ECO:0000256" key="8">
    <source>
        <dbReference type="ARBA" id="ARBA00022777"/>
    </source>
</evidence>
<dbReference type="OrthoDB" id="9781904at2"/>
<dbReference type="FunCoup" id="B2A756">
    <property type="interactions" value="53"/>
</dbReference>
<evidence type="ECO:0000313" key="18">
    <source>
        <dbReference type="Proteomes" id="UP000001683"/>
    </source>
</evidence>
<dbReference type="PANTHER" id="PTHR24421">
    <property type="entry name" value="NITRATE/NITRITE SENSOR PROTEIN NARX-RELATED"/>
    <property type="match status" value="1"/>
</dbReference>
<feature type="transmembrane region" description="Helical" evidence="14">
    <location>
        <begin position="20"/>
        <end position="43"/>
    </location>
</feature>
<evidence type="ECO:0000256" key="11">
    <source>
        <dbReference type="ARBA" id="ARBA00023136"/>
    </source>
</evidence>
<evidence type="ECO:0000256" key="7">
    <source>
        <dbReference type="ARBA" id="ARBA00022692"/>
    </source>
</evidence>
<evidence type="ECO:0000256" key="1">
    <source>
        <dbReference type="ARBA" id="ARBA00000085"/>
    </source>
</evidence>
<gene>
    <name evidence="17" type="ordered locus">Nther_2080</name>
</gene>
<dbReference type="GO" id="GO:0005886">
    <property type="term" value="C:plasma membrane"/>
    <property type="evidence" value="ECO:0007669"/>
    <property type="project" value="UniProtKB-SubCell"/>
</dbReference>
<evidence type="ECO:0000256" key="5">
    <source>
        <dbReference type="ARBA" id="ARBA00022553"/>
    </source>
</evidence>
<dbReference type="HOGENOM" id="CLU_000445_20_12_9"/>
<reference evidence="17 18" key="1">
    <citation type="submission" date="2008-04" db="EMBL/GenBank/DDBJ databases">
        <title>Complete sequence of chromosome of Natranaerobius thermophilus JW/NM-WN-LF.</title>
        <authorList>
            <consortium name="US DOE Joint Genome Institute"/>
            <person name="Copeland A."/>
            <person name="Lucas S."/>
            <person name="Lapidus A."/>
            <person name="Glavina del Rio T."/>
            <person name="Dalin E."/>
            <person name="Tice H."/>
            <person name="Bruce D."/>
            <person name="Goodwin L."/>
            <person name="Pitluck S."/>
            <person name="Chertkov O."/>
            <person name="Brettin T."/>
            <person name="Detter J.C."/>
            <person name="Han C."/>
            <person name="Kuske C.R."/>
            <person name="Schmutz J."/>
            <person name="Larimer F."/>
            <person name="Land M."/>
            <person name="Hauser L."/>
            <person name="Kyrpides N."/>
            <person name="Lykidis A."/>
            <person name="Mesbah N.M."/>
            <person name="Wiegel J."/>
        </authorList>
    </citation>
    <scope>NUCLEOTIDE SEQUENCE [LARGE SCALE GENOMIC DNA]</scope>
    <source>
        <strain evidence="18">ATCC BAA-1301 / DSM 18059 / JW/NM-WN-LF</strain>
    </source>
</reference>
<evidence type="ECO:0000313" key="17">
    <source>
        <dbReference type="EMBL" id="ACB85647.1"/>
    </source>
</evidence>
<dbReference type="AlphaFoldDB" id="B2A756"/>
<proteinExistence type="predicted"/>
<dbReference type="KEGG" id="nth:Nther_2080"/>
<dbReference type="SUPFAM" id="SSF55874">
    <property type="entry name" value="ATPase domain of HSP90 chaperone/DNA topoisomerase II/histidine kinase"/>
    <property type="match status" value="1"/>
</dbReference>
<evidence type="ECO:0000256" key="3">
    <source>
        <dbReference type="ARBA" id="ARBA00012438"/>
    </source>
</evidence>
<feature type="transmembrane region" description="Helical" evidence="14">
    <location>
        <begin position="49"/>
        <end position="71"/>
    </location>
</feature>
<feature type="coiled-coil region" evidence="12">
    <location>
        <begin position="109"/>
        <end position="167"/>
    </location>
</feature>
<dbReference type="EC" id="2.7.13.3" evidence="3"/>
<dbReference type="RefSeq" id="WP_012448503.1">
    <property type="nucleotide sequence ID" value="NC_010718.1"/>
</dbReference>
<sequence length="370" mass="42370">MPLIKKLITKLRPKGILWEFFQRQLVGALAAGLIIFFCIYLIWPGDMDLEIATAIVLGSPVVVFLSSWVSWYKYLRNLKQSINYMGRYILELKRGNLNNRLDIHRDDEIQDLGERLEELTKDYKQQVRASQKKINENKDLIARAEEAASLEERRKLARELHDAVSQQLFAASMSMKAMDKMIYQDPDKARQLFSKTTSMIQNAQQELRALILHLRPVTLEGKSLSEGLEQLLQEIKDKHKNFNISWEITQLPELASGVEDQVFRVIQEAISNMLRHSQAKNFIVNGKYKGNRIYISLEDDGVGFNLSQALNKQSSSYGLKTMKERMVELGGHLNILTYPGSGTRVELRLPITSSEKESGENDSNGRESHV</sequence>
<dbReference type="PROSITE" id="PS50109">
    <property type="entry name" value="HIS_KIN"/>
    <property type="match status" value="1"/>
</dbReference>
<comment type="subcellular location">
    <subcellularLocation>
        <location evidence="2">Cell membrane</location>
        <topology evidence="2">Multi-pass membrane protein</topology>
    </subcellularLocation>
</comment>
<dbReference type="GO" id="GO:0046983">
    <property type="term" value="F:protein dimerization activity"/>
    <property type="evidence" value="ECO:0007669"/>
    <property type="project" value="InterPro"/>
</dbReference>
<keyword evidence="11 14" id="KW-0472">Membrane</keyword>
<organism evidence="17 18">
    <name type="scientific">Natranaerobius thermophilus (strain ATCC BAA-1301 / DSM 18059 / JW/NM-WN-LF)</name>
    <dbReference type="NCBI Taxonomy" id="457570"/>
    <lineage>
        <taxon>Bacteria</taxon>
        <taxon>Bacillati</taxon>
        <taxon>Bacillota</taxon>
        <taxon>Clostridia</taxon>
        <taxon>Natranaerobiales</taxon>
        <taxon>Natranaerobiaceae</taxon>
        <taxon>Natranaerobius</taxon>
    </lineage>
</organism>
<dbReference type="InterPro" id="IPR036890">
    <property type="entry name" value="HATPase_C_sf"/>
</dbReference>
<keyword evidence="10" id="KW-0902">Two-component regulatory system</keyword>
<evidence type="ECO:0000256" key="13">
    <source>
        <dbReference type="SAM" id="MobiDB-lite"/>
    </source>
</evidence>
<evidence type="ECO:0000259" key="16">
    <source>
        <dbReference type="PROSITE" id="PS50885"/>
    </source>
</evidence>
<dbReference type="InterPro" id="IPR003660">
    <property type="entry name" value="HAMP_dom"/>
</dbReference>
<protein>
    <recommendedName>
        <fullName evidence="3">histidine kinase</fullName>
        <ecNumber evidence="3">2.7.13.3</ecNumber>
    </recommendedName>
</protein>
<dbReference type="CDD" id="cd16917">
    <property type="entry name" value="HATPase_UhpB-NarQ-NarX-like"/>
    <property type="match status" value="1"/>
</dbReference>
<evidence type="ECO:0000256" key="4">
    <source>
        <dbReference type="ARBA" id="ARBA00022475"/>
    </source>
</evidence>
<dbReference type="Pfam" id="PF07730">
    <property type="entry name" value="HisKA_3"/>
    <property type="match status" value="1"/>
</dbReference>
<dbReference type="Gene3D" id="3.30.565.10">
    <property type="entry name" value="Histidine kinase-like ATPase, C-terminal domain"/>
    <property type="match status" value="1"/>
</dbReference>
<dbReference type="Gene3D" id="1.20.5.1930">
    <property type="match status" value="1"/>
</dbReference>
<evidence type="ECO:0000256" key="6">
    <source>
        <dbReference type="ARBA" id="ARBA00022679"/>
    </source>
</evidence>
<evidence type="ECO:0000256" key="9">
    <source>
        <dbReference type="ARBA" id="ARBA00022989"/>
    </source>
</evidence>
<feature type="domain" description="HAMP" evidence="16">
    <location>
        <begin position="76"/>
        <end position="128"/>
    </location>
</feature>
<keyword evidence="12" id="KW-0175">Coiled coil</keyword>
<dbReference type="Proteomes" id="UP000001683">
    <property type="component" value="Chromosome"/>
</dbReference>
<keyword evidence="7 14" id="KW-0812">Transmembrane</keyword>
<dbReference type="InParanoid" id="B2A756"/>
<evidence type="ECO:0000259" key="15">
    <source>
        <dbReference type="PROSITE" id="PS50109"/>
    </source>
</evidence>
<dbReference type="GO" id="GO:0000155">
    <property type="term" value="F:phosphorelay sensor kinase activity"/>
    <property type="evidence" value="ECO:0007669"/>
    <property type="project" value="InterPro"/>
</dbReference>
<dbReference type="SMART" id="SM00387">
    <property type="entry name" value="HATPase_c"/>
    <property type="match status" value="1"/>
</dbReference>
<keyword evidence="4" id="KW-1003">Cell membrane</keyword>
<keyword evidence="6" id="KW-0808">Transferase</keyword>
<dbReference type="STRING" id="457570.Nther_2080"/>
<feature type="region of interest" description="Disordered" evidence="13">
    <location>
        <begin position="351"/>
        <end position="370"/>
    </location>
</feature>
<feature type="domain" description="Histidine kinase" evidence="15">
    <location>
        <begin position="155"/>
        <end position="353"/>
    </location>
</feature>
<accession>B2A756</accession>
<dbReference type="InterPro" id="IPR050482">
    <property type="entry name" value="Sensor_HK_TwoCompSys"/>
</dbReference>
<evidence type="ECO:0000256" key="14">
    <source>
        <dbReference type="SAM" id="Phobius"/>
    </source>
</evidence>
<keyword evidence="5" id="KW-0597">Phosphoprotein</keyword>
<dbReference type="Pfam" id="PF02518">
    <property type="entry name" value="HATPase_c"/>
    <property type="match status" value="1"/>
</dbReference>
<evidence type="ECO:0000256" key="10">
    <source>
        <dbReference type="ARBA" id="ARBA00023012"/>
    </source>
</evidence>
<dbReference type="eggNOG" id="COG4585">
    <property type="taxonomic scope" value="Bacteria"/>
</dbReference>
<dbReference type="Gene3D" id="6.10.340.10">
    <property type="match status" value="1"/>
</dbReference>
<feature type="compositionally biased region" description="Basic and acidic residues" evidence="13">
    <location>
        <begin position="354"/>
        <end position="370"/>
    </location>
</feature>
<name>B2A756_NATTJ</name>
<evidence type="ECO:0000256" key="12">
    <source>
        <dbReference type="SAM" id="Coils"/>
    </source>
</evidence>
<dbReference type="PROSITE" id="PS50885">
    <property type="entry name" value="HAMP"/>
    <property type="match status" value="1"/>
</dbReference>
<keyword evidence="8 17" id="KW-0418">Kinase</keyword>
<dbReference type="Pfam" id="PF00672">
    <property type="entry name" value="HAMP"/>
    <property type="match status" value="1"/>
</dbReference>
<keyword evidence="18" id="KW-1185">Reference proteome</keyword>